<dbReference type="Pfam" id="PF01297">
    <property type="entry name" value="ZnuA"/>
    <property type="match status" value="1"/>
</dbReference>
<keyword evidence="3" id="KW-0732">Signal</keyword>
<proteinExistence type="inferred from homology"/>
<keyword evidence="6" id="KW-1185">Reference proteome</keyword>
<comment type="caution">
    <text evidence="5">The sequence shown here is derived from an EMBL/GenBank/DDBJ whole genome shotgun (WGS) entry which is preliminary data.</text>
</comment>
<organism evidence="5 6">
    <name type="scientific">Helcococcus ovis</name>
    <dbReference type="NCBI Taxonomy" id="72026"/>
    <lineage>
        <taxon>Bacteria</taxon>
        <taxon>Bacillati</taxon>
        <taxon>Bacillota</taxon>
        <taxon>Tissierellia</taxon>
        <taxon>Tissierellales</taxon>
        <taxon>Peptoniphilaceae</taxon>
        <taxon>Helcococcus</taxon>
    </lineage>
</organism>
<protein>
    <submittedName>
        <fullName evidence="5">ABC transporter substrate-binding protein</fullName>
    </submittedName>
</protein>
<dbReference type="EMBL" id="SCFR01000004">
    <property type="protein sequence ID" value="TFF67141.1"/>
    <property type="molecule type" value="Genomic_DNA"/>
</dbReference>
<dbReference type="InterPro" id="IPR006127">
    <property type="entry name" value="ZnuA-like"/>
</dbReference>
<name>A0A4R9C2E4_9FIRM</name>
<dbReference type="Gene3D" id="3.40.50.1980">
    <property type="entry name" value="Nitrogenase molybdenum iron protein domain"/>
    <property type="match status" value="2"/>
</dbReference>
<dbReference type="GO" id="GO:0030001">
    <property type="term" value="P:metal ion transport"/>
    <property type="evidence" value="ECO:0007669"/>
    <property type="project" value="InterPro"/>
</dbReference>
<evidence type="ECO:0000256" key="4">
    <source>
        <dbReference type="RuleBase" id="RU003512"/>
    </source>
</evidence>
<evidence type="ECO:0000256" key="3">
    <source>
        <dbReference type="ARBA" id="ARBA00022729"/>
    </source>
</evidence>
<dbReference type="RefSeq" id="WP_134744214.1">
    <property type="nucleotide sequence ID" value="NZ_JBFNFK010000008.1"/>
</dbReference>
<sequence length="309" mass="34967">MKKVILGLVLVFSIILVGCAGNNKNTFGEKKLKVVASFFPPYDLAKKIGGDKIKLRNLTQTGDAHSYEPNIQDMQDIHNSDLLIINGAGFEGWADQVIESQSDLKVLNLSKGMELIKVSDVDSKSKNENDNKVDYDPHTWMNPSYTIKMLKKIKDKFVELDPKNKDFYENNYKKYNEEFFKLIKEHDELLAKYKGKSFVAPHAAFNYVTGGVLNQVAIEGINSVSEPNAARLKEIVEEMKKNNISTVFYEYKKSDKIAKAIANEIGGDVKPISTLEVITQQDIDNGDDYISLMKMNYKNLADSFEKQKN</sequence>
<dbReference type="PANTHER" id="PTHR42953">
    <property type="entry name" value="HIGH-AFFINITY ZINC UPTAKE SYSTEM PROTEIN ZNUA-RELATED"/>
    <property type="match status" value="1"/>
</dbReference>
<dbReference type="PROSITE" id="PS51257">
    <property type="entry name" value="PROKAR_LIPOPROTEIN"/>
    <property type="match status" value="1"/>
</dbReference>
<dbReference type="InterPro" id="IPR006128">
    <property type="entry name" value="Lipoprotein_PsaA-like"/>
</dbReference>
<dbReference type="PANTHER" id="PTHR42953:SF3">
    <property type="entry name" value="HIGH-AFFINITY ZINC UPTAKE SYSTEM PROTEIN ZNUA"/>
    <property type="match status" value="1"/>
</dbReference>
<dbReference type="GO" id="GO:0046872">
    <property type="term" value="F:metal ion binding"/>
    <property type="evidence" value="ECO:0007669"/>
    <property type="project" value="InterPro"/>
</dbReference>
<accession>A0A4R9C2E4</accession>
<evidence type="ECO:0000256" key="1">
    <source>
        <dbReference type="ARBA" id="ARBA00011028"/>
    </source>
</evidence>
<dbReference type="PRINTS" id="PR00690">
    <property type="entry name" value="ADHESNFAMILY"/>
</dbReference>
<gene>
    <name evidence="5" type="ORF">EQF91_01950</name>
</gene>
<evidence type="ECO:0000313" key="6">
    <source>
        <dbReference type="Proteomes" id="UP000297454"/>
    </source>
</evidence>
<dbReference type="SUPFAM" id="SSF53807">
    <property type="entry name" value="Helical backbone' metal receptor"/>
    <property type="match status" value="1"/>
</dbReference>
<evidence type="ECO:0000313" key="5">
    <source>
        <dbReference type="EMBL" id="TFF67141.1"/>
    </source>
</evidence>
<dbReference type="PRINTS" id="PR00691">
    <property type="entry name" value="ADHESINB"/>
</dbReference>
<comment type="similarity">
    <text evidence="1 4">Belongs to the bacterial solute-binding protein 9 family.</text>
</comment>
<keyword evidence="2 4" id="KW-0813">Transport</keyword>
<dbReference type="InterPro" id="IPR050492">
    <property type="entry name" value="Bact_metal-bind_prot9"/>
</dbReference>
<dbReference type="AlphaFoldDB" id="A0A4R9C2E4"/>
<reference evidence="5 6" key="1">
    <citation type="submission" date="2019-01" db="EMBL/GenBank/DDBJ databases">
        <title>Draft Genome Sequences of Helcococcus ovis Strains Isolated from the Uterus and Vagina of Dairy Cows with Metritis.</title>
        <authorList>
            <person name="Cunha F."/>
            <person name="Jeon S.J."/>
            <person name="Kutzer P."/>
            <person name="Galvao K.N."/>
        </authorList>
    </citation>
    <scope>NUCLEOTIDE SEQUENCE [LARGE SCALE GENOMIC DNA]</scope>
    <source>
        <strain evidence="5 6">KG-37</strain>
    </source>
</reference>
<dbReference type="GO" id="GO:0007155">
    <property type="term" value="P:cell adhesion"/>
    <property type="evidence" value="ECO:0007669"/>
    <property type="project" value="InterPro"/>
</dbReference>
<evidence type="ECO:0000256" key="2">
    <source>
        <dbReference type="ARBA" id="ARBA00022448"/>
    </source>
</evidence>
<dbReference type="InterPro" id="IPR006129">
    <property type="entry name" value="AdhesinB"/>
</dbReference>
<dbReference type="Proteomes" id="UP000297454">
    <property type="component" value="Unassembled WGS sequence"/>
</dbReference>